<dbReference type="RefSeq" id="WP_164038972.1">
    <property type="nucleotide sequence ID" value="NZ_JAAGNZ010000001.1"/>
</dbReference>
<gene>
    <name evidence="1" type="ORF">GK091_13775</name>
</gene>
<dbReference type="AlphaFoldDB" id="A0A6M0IK09"/>
<proteinExistence type="predicted"/>
<protein>
    <submittedName>
        <fullName evidence="1">Uncharacterized protein</fullName>
    </submittedName>
</protein>
<accession>A0A6M0IK09</accession>
<organism evidence="1 2">
    <name type="scientific">Spirosoma agri</name>
    <dbReference type="NCBI Taxonomy" id="1987381"/>
    <lineage>
        <taxon>Bacteria</taxon>
        <taxon>Pseudomonadati</taxon>
        <taxon>Bacteroidota</taxon>
        <taxon>Cytophagia</taxon>
        <taxon>Cytophagales</taxon>
        <taxon>Cytophagaceae</taxon>
        <taxon>Spirosoma</taxon>
    </lineage>
</organism>
<dbReference type="Proteomes" id="UP000477386">
    <property type="component" value="Unassembled WGS sequence"/>
</dbReference>
<dbReference type="EMBL" id="JAAGNZ010000001">
    <property type="protein sequence ID" value="NEU67955.1"/>
    <property type="molecule type" value="Genomic_DNA"/>
</dbReference>
<comment type="caution">
    <text evidence="1">The sequence shown here is derived from an EMBL/GenBank/DDBJ whole genome shotgun (WGS) entry which is preliminary data.</text>
</comment>
<keyword evidence="2" id="KW-1185">Reference proteome</keyword>
<sequence>MACDTKDLKKNLGFTDCDAPLAKGIGETIYIGRFAWLDTHTPDANQKKIITTLSLKTGKKLLRYKGQNYSNQLTAGFSAGEYGNTIPQGLRYILFTADADEEAELDALLNLNDVFAIVKKNGNPARFKIAGWKTGLRMTNLSSDSNDDTLKGAYTIEMSAPDEKTTFYTFKNTLAGPPVVDNTETYLEGLALAVS</sequence>
<evidence type="ECO:0000313" key="1">
    <source>
        <dbReference type="EMBL" id="NEU67955.1"/>
    </source>
</evidence>
<name>A0A6M0IK09_9BACT</name>
<reference evidence="1 2" key="1">
    <citation type="submission" date="2020-02" db="EMBL/GenBank/DDBJ databases">
        <title>Draft genome sequence of two Spirosoma agri KCTC 52727 and Spirosoma terrae KCTC 52035.</title>
        <authorList>
            <person name="Rojas J."/>
            <person name="Ambika Manirajan B."/>
            <person name="Ratering S."/>
            <person name="Suarez C."/>
            <person name="Schnell S."/>
        </authorList>
    </citation>
    <scope>NUCLEOTIDE SEQUENCE [LARGE SCALE GENOMIC DNA]</scope>
    <source>
        <strain evidence="1 2">KCTC 52727</strain>
    </source>
</reference>
<evidence type="ECO:0000313" key="2">
    <source>
        <dbReference type="Proteomes" id="UP000477386"/>
    </source>
</evidence>